<evidence type="ECO:0000256" key="1">
    <source>
        <dbReference type="SAM" id="Phobius"/>
    </source>
</evidence>
<feature type="transmembrane region" description="Helical" evidence="1">
    <location>
        <begin position="283"/>
        <end position="302"/>
    </location>
</feature>
<evidence type="ECO:0000313" key="3">
    <source>
        <dbReference type="EMBL" id="NPD91929.1"/>
    </source>
</evidence>
<proteinExistence type="predicted"/>
<keyword evidence="1" id="KW-0472">Membrane</keyword>
<organism evidence="3 4">
    <name type="scientific">Xylanibacter muris</name>
    <dbReference type="NCBI Taxonomy" id="2736290"/>
    <lineage>
        <taxon>Bacteria</taxon>
        <taxon>Pseudomonadati</taxon>
        <taxon>Bacteroidota</taxon>
        <taxon>Bacteroidia</taxon>
        <taxon>Bacteroidales</taxon>
        <taxon>Prevotellaceae</taxon>
        <taxon>Xylanibacter</taxon>
    </lineage>
</organism>
<sequence>MIRIKTTSFIDHIIVTIITMILLVVLGWLSFNIKFLSPVARAIQGFSLSDMYYEIDWQEEGSPEISKEITLIDITELTNRAEIAGVIEDVRKCEPSVIGVDIIFEDQNYDMHGDMVLMDVAESSNAIFAKKLTDYNVKTNSFQNQTRSYFATDRIKEGYVNAIGDMSSTCLRKFSIERSLRGEPQRSFTSLIAEAYSGRSIPTNKTDDRFINYRFIDFPVVSYDSVLANRDLIKGRAVLIGTINEEADMHFTPLGKMAGLKVQAYSVQTIIDLKDIETIPKDLLMVLSILICYITVLLQFHWIRFIKASEKPFCVFLANSNLFLRFITFTWLAILALMTYIAYERLSLYIPMALILTPVILVAEARGIYKAIISGLVKARPDSIFNKSPYLKL</sequence>
<feature type="transmembrane region" description="Helical" evidence="1">
    <location>
        <begin position="12"/>
        <end position="31"/>
    </location>
</feature>
<dbReference type="EMBL" id="JABKKF010000004">
    <property type="protein sequence ID" value="NPD91929.1"/>
    <property type="molecule type" value="Genomic_DNA"/>
</dbReference>
<dbReference type="InterPro" id="IPR007890">
    <property type="entry name" value="CHASE2"/>
</dbReference>
<keyword evidence="4" id="KW-1185">Reference proteome</keyword>
<protein>
    <submittedName>
        <fullName evidence="3">CHASE2 domain-containing protein</fullName>
    </submittedName>
</protein>
<gene>
    <name evidence="3" type="ORF">HPS56_06105</name>
</gene>
<feature type="domain" description="CHASE2" evidence="2">
    <location>
        <begin position="46"/>
        <end position="299"/>
    </location>
</feature>
<dbReference type="Pfam" id="PF05226">
    <property type="entry name" value="CHASE2"/>
    <property type="match status" value="1"/>
</dbReference>
<evidence type="ECO:0000259" key="2">
    <source>
        <dbReference type="SMART" id="SM01080"/>
    </source>
</evidence>
<evidence type="ECO:0000313" key="4">
    <source>
        <dbReference type="Proteomes" id="UP000714420"/>
    </source>
</evidence>
<feature type="transmembrane region" description="Helical" evidence="1">
    <location>
        <begin position="349"/>
        <end position="369"/>
    </location>
</feature>
<comment type="caution">
    <text evidence="3">The sequence shown here is derived from an EMBL/GenBank/DDBJ whole genome shotgun (WGS) entry which is preliminary data.</text>
</comment>
<accession>A0ABX2ALM8</accession>
<reference evidence="3 4" key="1">
    <citation type="submission" date="2020-05" db="EMBL/GenBank/DDBJ databases">
        <title>Distinct polysaccharide utilization as determinants for interspecies competition between intestinal Prevotella spp.</title>
        <authorList>
            <person name="Galvez E.J.C."/>
            <person name="Iljazovic A."/>
            <person name="Strowig T."/>
        </authorList>
    </citation>
    <scope>NUCLEOTIDE SEQUENCE [LARGE SCALE GENOMIC DNA]</scope>
    <source>
        <strain evidence="3 4">PMUR</strain>
    </source>
</reference>
<dbReference type="RefSeq" id="WP_172275271.1">
    <property type="nucleotide sequence ID" value="NZ_CASHBK010000003.1"/>
</dbReference>
<dbReference type="Proteomes" id="UP000714420">
    <property type="component" value="Unassembled WGS sequence"/>
</dbReference>
<dbReference type="SMART" id="SM01080">
    <property type="entry name" value="CHASE2"/>
    <property type="match status" value="1"/>
</dbReference>
<name>A0ABX2ALM8_9BACT</name>
<feature type="transmembrane region" description="Helical" evidence="1">
    <location>
        <begin position="322"/>
        <end position="343"/>
    </location>
</feature>
<keyword evidence="1" id="KW-1133">Transmembrane helix</keyword>
<keyword evidence="1" id="KW-0812">Transmembrane</keyword>